<evidence type="ECO:0000313" key="2">
    <source>
        <dbReference type="EMBL" id="MCQ5120984.1"/>
    </source>
</evidence>
<dbReference type="EMBL" id="JANGCH010000002">
    <property type="protein sequence ID" value="MCQ5120984.1"/>
    <property type="molecule type" value="Genomic_DNA"/>
</dbReference>
<sequence length="332" mass="38327">MPNIITHKLFGEQAITALMKSTDPMKHEALRVIQKHAHLFYIGTNGPDFLFFHHAKPWESWKSHRLSKIGGSLHRGQVNDFYEAAITAIRKQEDPLIKERMVAYLMGHLCHWALDKTAHPYIFYRTGNCKGKSAYAHHRFESMMDAMMLRRYHNETIETYKAADIAAADREMLQAIARIYVPAVGSALHQKLTVHEIHEALLDWHEILLLLHDPTGKLCERLQKVEIRLHRKWMISGHIIPKDIDPRFDVLNLQKQTWYHPCTMRLFSNASVPEMFEEGIGVAAEAIKLAYQDICEESGFGLGNLLHDQAYDTGMDPSAKMKHFDLIYDDMD</sequence>
<dbReference type="Pfam" id="PF00882">
    <property type="entry name" value="Zn_dep_PLPC"/>
    <property type="match status" value="1"/>
</dbReference>
<dbReference type="RefSeq" id="WP_256197334.1">
    <property type="nucleotide sequence ID" value="NZ_CALVCM010000001.1"/>
</dbReference>
<reference evidence="2 3" key="1">
    <citation type="submission" date="2022-06" db="EMBL/GenBank/DDBJ databases">
        <title>Isolation of gut microbiota from human fecal samples.</title>
        <authorList>
            <person name="Pamer E.G."/>
            <person name="Barat B."/>
            <person name="Waligurski E."/>
            <person name="Medina S."/>
            <person name="Paddock L."/>
            <person name="Mostad J."/>
        </authorList>
    </citation>
    <scope>NUCLEOTIDE SEQUENCE [LARGE SCALE GENOMIC DNA]</scope>
    <source>
        <strain evidence="2 3">DFI.6.1</strain>
    </source>
</reference>
<gene>
    <name evidence="2" type="ORF">NE663_01755</name>
</gene>
<accession>A0ABT1SIF2</accession>
<name>A0ABT1SIF2_9FIRM</name>
<evidence type="ECO:0000313" key="3">
    <source>
        <dbReference type="Proteomes" id="UP001524435"/>
    </source>
</evidence>
<protein>
    <submittedName>
        <fullName evidence="2">Zinc dependent phospholipase C family protein</fullName>
    </submittedName>
</protein>
<evidence type="ECO:0000259" key="1">
    <source>
        <dbReference type="Pfam" id="PF00882"/>
    </source>
</evidence>
<dbReference type="InterPro" id="IPR029002">
    <property type="entry name" value="PLPC/GPLD1"/>
</dbReference>
<dbReference type="Proteomes" id="UP001524435">
    <property type="component" value="Unassembled WGS sequence"/>
</dbReference>
<proteinExistence type="predicted"/>
<keyword evidence="3" id="KW-1185">Reference proteome</keyword>
<feature type="domain" description="Phospholipase C/D" evidence="1">
    <location>
        <begin position="6"/>
        <end position="164"/>
    </location>
</feature>
<organism evidence="2 3">
    <name type="scientific">Massilicoli timonensis</name>
    <dbReference type="NCBI Taxonomy" id="2015901"/>
    <lineage>
        <taxon>Bacteria</taxon>
        <taxon>Bacillati</taxon>
        <taxon>Bacillota</taxon>
        <taxon>Erysipelotrichia</taxon>
        <taxon>Erysipelotrichales</taxon>
        <taxon>Erysipelotrichaceae</taxon>
        <taxon>Massilicoli</taxon>
    </lineage>
</organism>
<comment type="caution">
    <text evidence="2">The sequence shown here is derived from an EMBL/GenBank/DDBJ whole genome shotgun (WGS) entry which is preliminary data.</text>
</comment>